<dbReference type="AlphaFoldDB" id="A0A4U6BMP3"/>
<dbReference type="OrthoDB" id="8254076at2"/>
<evidence type="ECO:0000313" key="4">
    <source>
        <dbReference type="Proteomes" id="UP000034832"/>
    </source>
</evidence>
<keyword evidence="2" id="KW-0732">Signal</keyword>
<keyword evidence="1" id="KW-0472">Membrane</keyword>
<keyword evidence="4" id="KW-1185">Reference proteome</keyword>
<accession>A0A4U6BMP3</accession>
<evidence type="ECO:0008006" key="5">
    <source>
        <dbReference type="Google" id="ProtNLM"/>
    </source>
</evidence>
<dbReference type="EMBL" id="LBIA02000001">
    <property type="protein sequence ID" value="TKT71562.1"/>
    <property type="molecule type" value="Genomic_DNA"/>
</dbReference>
<name>A0A4U6BMP3_9BRAD</name>
<dbReference type="Proteomes" id="UP000034832">
    <property type="component" value="Unassembled WGS sequence"/>
</dbReference>
<feature type="transmembrane region" description="Helical" evidence="1">
    <location>
        <begin position="40"/>
        <end position="61"/>
    </location>
</feature>
<reference evidence="3" key="1">
    <citation type="submission" date="2019-04" db="EMBL/GenBank/DDBJ databases">
        <title>Whole genome sequencing of cave bacteria.</title>
        <authorList>
            <person name="Gan H.M."/>
            <person name="Barton H."/>
            <person name="Savka M.A."/>
        </authorList>
    </citation>
    <scope>NUCLEOTIDE SEQUENCE [LARGE SCALE GENOMIC DNA]</scope>
    <source>
        <strain evidence="3">LC387</strain>
    </source>
</reference>
<dbReference type="STRING" id="211460.YH63_09830"/>
<comment type="caution">
    <text evidence="3">The sequence shown here is derived from an EMBL/GenBank/DDBJ whole genome shotgun (WGS) entry which is preliminary data.</text>
</comment>
<gene>
    <name evidence="3" type="ORF">YH63_009115</name>
</gene>
<evidence type="ECO:0000256" key="1">
    <source>
        <dbReference type="SAM" id="Phobius"/>
    </source>
</evidence>
<protein>
    <recommendedName>
        <fullName evidence="5">Sulfur globule protein</fullName>
    </recommendedName>
</protein>
<feature type="chain" id="PRO_5020731807" description="Sulfur globule protein" evidence="2">
    <location>
        <begin position="23"/>
        <end position="90"/>
    </location>
</feature>
<keyword evidence="1" id="KW-1133">Transmembrane helix</keyword>
<evidence type="ECO:0000256" key="2">
    <source>
        <dbReference type="SAM" id="SignalP"/>
    </source>
</evidence>
<proteinExistence type="predicted"/>
<feature type="signal peptide" evidence="2">
    <location>
        <begin position="1"/>
        <end position="22"/>
    </location>
</feature>
<dbReference type="RefSeq" id="WP_046829642.1">
    <property type="nucleotide sequence ID" value="NZ_LBIA02000001.1"/>
</dbReference>
<organism evidence="3 4">
    <name type="scientific">Afipia massiliensis</name>
    <dbReference type="NCBI Taxonomy" id="211460"/>
    <lineage>
        <taxon>Bacteria</taxon>
        <taxon>Pseudomonadati</taxon>
        <taxon>Pseudomonadota</taxon>
        <taxon>Alphaproteobacteria</taxon>
        <taxon>Hyphomicrobiales</taxon>
        <taxon>Nitrobacteraceae</taxon>
        <taxon>Afipia</taxon>
    </lineage>
</organism>
<sequence length="90" mass="9501">MSIKTKIAALAVAALTLTGGIAATTQEAHAGKFHHHHHGVGIGVGLAAGALFAAAASNAYANDYYGYRRCGWVRQFDAYGNYIGRVRSCY</sequence>
<evidence type="ECO:0000313" key="3">
    <source>
        <dbReference type="EMBL" id="TKT71562.1"/>
    </source>
</evidence>
<keyword evidence="1" id="KW-0812">Transmembrane</keyword>